<evidence type="ECO:0000313" key="1">
    <source>
        <dbReference type="EMBL" id="JAE36776.1"/>
    </source>
</evidence>
<dbReference type="EMBL" id="GBRH01161120">
    <property type="protein sequence ID" value="JAE36776.1"/>
    <property type="molecule type" value="Transcribed_RNA"/>
</dbReference>
<sequence>MEANDQLRFLMFQVLDTN</sequence>
<reference evidence="1" key="2">
    <citation type="journal article" date="2015" name="Data Brief">
        <title>Shoot transcriptome of the giant reed, Arundo donax.</title>
        <authorList>
            <person name="Barrero R.A."/>
            <person name="Guerrero F.D."/>
            <person name="Moolhuijzen P."/>
            <person name="Goolsby J.A."/>
            <person name="Tidwell J."/>
            <person name="Bellgard S.E."/>
            <person name="Bellgard M.I."/>
        </authorList>
    </citation>
    <scope>NUCLEOTIDE SEQUENCE</scope>
    <source>
        <tissue evidence="1">Shoot tissue taken approximately 20 cm above the soil surface</tissue>
    </source>
</reference>
<reference evidence="1" key="1">
    <citation type="submission" date="2014-09" db="EMBL/GenBank/DDBJ databases">
        <authorList>
            <person name="Magalhaes I.L.F."/>
            <person name="Oliveira U."/>
            <person name="Santos F.R."/>
            <person name="Vidigal T.H.D.A."/>
            <person name="Brescovit A.D."/>
            <person name="Santos A.J."/>
        </authorList>
    </citation>
    <scope>NUCLEOTIDE SEQUENCE</scope>
    <source>
        <tissue evidence="1">Shoot tissue taken approximately 20 cm above the soil surface</tissue>
    </source>
</reference>
<name>A0A0A9HPG0_ARUDO</name>
<proteinExistence type="predicted"/>
<accession>A0A0A9HPG0</accession>
<dbReference type="AlphaFoldDB" id="A0A0A9HPG0"/>
<protein>
    <submittedName>
        <fullName evidence="1">Uncharacterized protein</fullName>
    </submittedName>
</protein>
<organism evidence="1">
    <name type="scientific">Arundo donax</name>
    <name type="common">Giant reed</name>
    <name type="synonym">Donax arundinaceus</name>
    <dbReference type="NCBI Taxonomy" id="35708"/>
    <lineage>
        <taxon>Eukaryota</taxon>
        <taxon>Viridiplantae</taxon>
        <taxon>Streptophyta</taxon>
        <taxon>Embryophyta</taxon>
        <taxon>Tracheophyta</taxon>
        <taxon>Spermatophyta</taxon>
        <taxon>Magnoliopsida</taxon>
        <taxon>Liliopsida</taxon>
        <taxon>Poales</taxon>
        <taxon>Poaceae</taxon>
        <taxon>PACMAD clade</taxon>
        <taxon>Arundinoideae</taxon>
        <taxon>Arundineae</taxon>
        <taxon>Arundo</taxon>
    </lineage>
</organism>